<keyword evidence="1" id="KW-1133">Transmembrane helix</keyword>
<dbReference type="VEuPathDB" id="FungiDB:RhiirA1_482039"/>
<comment type="caution">
    <text evidence="2">The sequence shown here is derived from an EMBL/GenBank/DDBJ whole genome shotgun (WGS) entry which is preliminary data.</text>
</comment>
<dbReference type="AlphaFoldDB" id="A0A2I1HVC5"/>
<name>A0A2I1HVC5_9GLOM</name>
<evidence type="ECO:0000313" key="3">
    <source>
        <dbReference type="Proteomes" id="UP000234323"/>
    </source>
</evidence>
<dbReference type="Proteomes" id="UP000234323">
    <property type="component" value="Unassembled WGS sequence"/>
</dbReference>
<reference evidence="2 3" key="1">
    <citation type="submission" date="2015-10" db="EMBL/GenBank/DDBJ databases">
        <title>Genome analyses suggest a sexual origin of heterokaryosis in a supposedly ancient asexual fungus.</title>
        <authorList>
            <person name="Ropars J."/>
            <person name="Sedzielewska K."/>
            <person name="Noel J."/>
            <person name="Charron P."/>
            <person name="Farinelli L."/>
            <person name="Marton T."/>
            <person name="Kruger M."/>
            <person name="Pelin A."/>
            <person name="Brachmann A."/>
            <person name="Corradi N."/>
        </authorList>
    </citation>
    <scope>NUCLEOTIDE SEQUENCE [LARGE SCALE GENOMIC DNA]</scope>
    <source>
        <strain evidence="2 3">A4</strain>
    </source>
</reference>
<keyword evidence="3" id="KW-1185">Reference proteome</keyword>
<keyword evidence="1" id="KW-0812">Transmembrane</keyword>
<feature type="transmembrane region" description="Helical" evidence="1">
    <location>
        <begin position="41"/>
        <end position="62"/>
    </location>
</feature>
<feature type="transmembrane region" description="Helical" evidence="1">
    <location>
        <begin position="13"/>
        <end position="29"/>
    </location>
</feature>
<sequence>VSASVYGRSIDEFRFGFSWIGFGFGIWAFDRRILVVISLDFGYVSAVISPWALDWFPFQIYIE</sequence>
<evidence type="ECO:0000256" key="1">
    <source>
        <dbReference type="SAM" id="Phobius"/>
    </source>
</evidence>
<accession>A0A2I1HVC5</accession>
<dbReference type="EMBL" id="LLXI01008186">
    <property type="protein sequence ID" value="PKY62842.1"/>
    <property type="molecule type" value="Genomic_DNA"/>
</dbReference>
<organism evidence="2 3">
    <name type="scientific">Rhizophagus irregularis</name>
    <dbReference type="NCBI Taxonomy" id="588596"/>
    <lineage>
        <taxon>Eukaryota</taxon>
        <taxon>Fungi</taxon>
        <taxon>Fungi incertae sedis</taxon>
        <taxon>Mucoromycota</taxon>
        <taxon>Glomeromycotina</taxon>
        <taxon>Glomeromycetes</taxon>
        <taxon>Glomerales</taxon>
        <taxon>Glomeraceae</taxon>
        <taxon>Rhizophagus</taxon>
    </lineage>
</organism>
<gene>
    <name evidence="2" type="ORF">RhiirA4_490112</name>
</gene>
<proteinExistence type="predicted"/>
<protein>
    <submittedName>
        <fullName evidence="2">Uncharacterized protein</fullName>
    </submittedName>
</protein>
<feature type="non-terminal residue" evidence="2">
    <location>
        <position position="1"/>
    </location>
</feature>
<evidence type="ECO:0000313" key="2">
    <source>
        <dbReference type="EMBL" id="PKY62842.1"/>
    </source>
</evidence>
<keyword evidence="1" id="KW-0472">Membrane</keyword>